<evidence type="ECO:0008006" key="3">
    <source>
        <dbReference type="Google" id="ProtNLM"/>
    </source>
</evidence>
<dbReference type="CDD" id="cd11586">
    <property type="entry name" value="VbhA_like"/>
    <property type="match status" value="1"/>
</dbReference>
<organism evidence="1 2">
    <name type="scientific">Anaerotignum neopropionicum</name>
    <dbReference type="NCBI Taxonomy" id="36847"/>
    <lineage>
        <taxon>Bacteria</taxon>
        <taxon>Bacillati</taxon>
        <taxon>Bacillota</taxon>
        <taxon>Clostridia</taxon>
        <taxon>Lachnospirales</taxon>
        <taxon>Anaerotignaceae</taxon>
        <taxon>Anaerotignum</taxon>
    </lineage>
</organism>
<evidence type="ECO:0000313" key="1">
    <source>
        <dbReference type="EMBL" id="KXL52892.1"/>
    </source>
</evidence>
<gene>
    <name evidence="1" type="ORF">CLNEO_19160</name>
</gene>
<dbReference type="Gene3D" id="1.10.8.1050">
    <property type="entry name" value="Antitoxin VbhA-like"/>
    <property type="match status" value="1"/>
</dbReference>
<dbReference type="InterPro" id="IPR043038">
    <property type="entry name" value="VbhA_sf"/>
</dbReference>
<dbReference type="EMBL" id="LRVM01000005">
    <property type="protein sequence ID" value="KXL52892.1"/>
    <property type="molecule type" value="Genomic_DNA"/>
</dbReference>
<sequence length="59" mass="6819">MEKQELGKIQVALKNAEMSARMEGLELTPQLQKQCFEIVTGKKTWQTYVEEINEKYANA</sequence>
<keyword evidence="2" id="KW-1185">Reference proteome</keyword>
<dbReference type="InterPro" id="IPR033788">
    <property type="entry name" value="VbhA-like"/>
</dbReference>
<reference evidence="1 2" key="1">
    <citation type="submission" date="2016-01" db="EMBL/GenBank/DDBJ databases">
        <title>Genome sequence of Clostridium neopropionicum X4, DSM-3847.</title>
        <authorList>
            <person name="Poehlein A."/>
            <person name="Beck M.H."/>
            <person name="Bengelsdorf F.R."/>
            <person name="Daniel R."/>
            <person name="Duerre P."/>
        </authorList>
    </citation>
    <scope>NUCLEOTIDE SEQUENCE [LARGE SCALE GENOMIC DNA]</scope>
    <source>
        <strain evidence="1 2">DSM-3847</strain>
    </source>
</reference>
<evidence type="ECO:0000313" key="2">
    <source>
        <dbReference type="Proteomes" id="UP000070539"/>
    </source>
</evidence>
<dbReference type="STRING" id="36847.CLNEO_19160"/>
<protein>
    <recommendedName>
        <fullName evidence="3">Antitoxin VbhA domain-containing protein</fullName>
    </recommendedName>
</protein>
<dbReference type="OrthoDB" id="2086796at2"/>
<dbReference type="AlphaFoldDB" id="A0A136WEE4"/>
<comment type="caution">
    <text evidence="1">The sequence shown here is derived from an EMBL/GenBank/DDBJ whole genome shotgun (WGS) entry which is preliminary data.</text>
</comment>
<dbReference type="Proteomes" id="UP000070539">
    <property type="component" value="Unassembled WGS sequence"/>
</dbReference>
<proteinExistence type="predicted"/>
<name>A0A136WEE4_9FIRM</name>
<dbReference type="RefSeq" id="WP_066088028.1">
    <property type="nucleotide sequence ID" value="NZ_LRVM01000005.1"/>
</dbReference>
<accession>A0A136WEE4</accession>